<evidence type="ECO:0000313" key="13">
    <source>
        <dbReference type="Proteomes" id="UP000242525"/>
    </source>
</evidence>
<feature type="transmembrane region" description="Helical" evidence="10">
    <location>
        <begin position="1284"/>
        <end position="1306"/>
    </location>
</feature>
<dbReference type="SUPFAM" id="SSF52540">
    <property type="entry name" value="P-loop containing nucleoside triphosphate hydrolases"/>
    <property type="match status" value="2"/>
</dbReference>
<evidence type="ECO:0000256" key="8">
    <source>
        <dbReference type="ARBA" id="ARBA00022989"/>
    </source>
</evidence>
<evidence type="ECO:0000259" key="11">
    <source>
        <dbReference type="PROSITE" id="PS50893"/>
    </source>
</evidence>
<dbReference type="GO" id="GO:0140359">
    <property type="term" value="F:ABC-type transporter activity"/>
    <property type="evidence" value="ECO:0007669"/>
    <property type="project" value="InterPro"/>
</dbReference>
<dbReference type="PROSITE" id="PS50893">
    <property type="entry name" value="ABC_TRANSPORTER_2"/>
    <property type="match status" value="2"/>
</dbReference>
<dbReference type="Gene3D" id="3.40.50.300">
    <property type="entry name" value="P-loop containing nucleotide triphosphate hydrolases"/>
    <property type="match status" value="2"/>
</dbReference>
<comment type="subcellular location">
    <subcellularLocation>
        <location evidence="1">Membrane</location>
        <topology evidence="1">Multi-pass membrane protein</topology>
    </subcellularLocation>
</comment>
<protein>
    <submittedName>
        <fullName evidence="12">Similar to Saccharomyces cerevisiae YDR011W SNQ2 Plasma membrane ATP-binding cassette (ABC) transporter</fullName>
    </submittedName>
</protein>
<feature type="transmembrane region" description="Helical" evidence="10">
    <location>
        <begin position="653"/>
        <end position="673"/>
    </location>
</feature>
<name>A0A0J9XII1_GEOCN</name>
<dbReference type="InterPro" id="IPR029481">
    <property type="entry name" value="ABC_trans_N"/>
</dbReference>
<keyword evidence="4 10" id="KW-0812">Transmembrane</keyword>
<dbReference type="Pfam" id="PF14510">
    <property type="entry name" value="ABC_trans_N"/>
    <property type="match status" value="1"/>
</dbReference>
<dbReference type="InterPro" id="IPR034001">
    <property type="entry name" value="ABCG_PDR_1"/>
</dbReference>
<organism evidence="12 13">
    <name type="scientific">Geotrichum candidum</name>
    <name type="common">Oospora lactis</name>
    <name type="synonym">Dipodascus geotrichum</name>
    <dbReference type="NCBI Taxonomy" id="1173061"/>
    <lineage>
        <taxon>Eukaryota</taxon>
        <taxon>Fungi</taxon>
        <taxon>Dikarya</taxon>
        <taxon>Ascomycota</taxon>
        <taxon>Saccharomycotina</taxon>
        <taxon>Dipodascomycetes</taxon>
        <taxon>Dipodascales</taxon>
        <taxon>Dipodascaceae</taxon>
        <taxon>Geotrichum</taxon>
    </lineage>
</organism>
<feature type="transmembrane region" description="Helical" evidence="10">
    <location>
        <begin position="1435"/>
        <end position="1456"/>
    </location>
</feature>
<dbReference type="GO" id="GO:0016887">
    <property type="term" value="F:ATP hydrolysis activity"/>
    <property type="evidence" value="ECO:0007669"/>
    <property type="project" value="InterPro"/>
</dbReference>
<dbReference type="InterPro" id="IPR013525">
    <property type="entry name" value="ABC2_TM"/>
</dbReference>
<feature type="transmembrane region" description="Helical" evidence="10">
    <location>
        <begin position="544"/>
        <end position="567"/>
    </location>
</feature>
<keyword evidence="5" id="KW-0677">Repeat</keyword>
<dbReference type="Proteomes" id="UP000242525">
    <property type="component" value="Unassembled WGS sequence"/>
</dbReference>
<dbReference type="CDD" id="cd03233">
    <property type="entry name" value="ABCG_PDR_domain1"/>
    <property type="match status" value="1"/>
</dbReference>
<dbReference type="Pfam" id="PF06422">
    <property type="entry name" value="PDR_CDR"/>
    <property type="match status" value="1"/>
</dbReference>
<proteinExistence type="inferred from homology"/>
<dbReference type="InterPro" id="IPR027417">
    <property type="entry name" value="P-loop_NTPase"/>
</dbReference>
<dbReference type="SMART" id="SM00382">
    <property type="entry name" value="AAA"/>
    <property type="match status" value="2"/>
</dbReference>
<dbReference type="Pfam" id="PF19055">
    <property type="entry name" value="ABC2_membrane_7"/>
    <property type="match status" value="1"/>
</dbReference>
<dbReference type="FunFam" id="3.40.50.300:FF:000054">
    <property type="entry name" value="ABC multidrug transporter atrF"/>
    <property type="match status" value="1"/>
</dbReference>
<gene>
    <name evidence="12" type="ORF">BN980_GECA19s01913g</name>
</gene>
<dbReference type="InterPro" id="IPR003439">
    <property type="entry name" value="ABC_transporter-like_ATP-bd"/>
</dbReference>
<evidence type="ECO:0000256" key="10">
    <source>
        <dbReference type="SAM" id="Phobius"/>
    </source>
</evidence>
<keyword evidence="3" id="KW-0813">Transport</keyword>
<keyword evidence="13" id="KW-1185">Reference proteome</keyword>
<comment type="caution">
    <text evidence="12">The sequence shown here is derived from an EMBL/GenBank/DDBJ whole genome shotgun (WGS) entry which is preliminary data.</text>
</comment>
<keyword evidence="9 10" id="KW-0472">Membrane</keyword>
<accession>A0A0J9XII1</accession>
<evidence type="ECO:0000256" key="5">
    <source>
        <dbReference type="ARBA" id="ARBA00022737"/>
    </source>
</evidence>
<dbReference type="InterPro" id="IPR043926">
    <property type="entry name" value="ABCG_dom"/>
</dbReference>
<feature type="transmembrane region" description="Helical" evidence="10">
    <location>
        <begin position="1313"/>
        <end position="1334"/>
    </location>
</feature>
<dbReference type="InterPro" id="IPR017871">
    <property type="entry name" value="ABC_transporter-like_CS"/>
</dbReference>
<feature type="transmembrane region" description="Helical" evidence="10">
    <location>
        <begin position="763"/>
        <end position="784"/>
    </location>
</feature>
<evidence type="ECO:0000256" key="6">
    <source>
        <dbReference type="ARBA" id="ARBA00022741"/>
    </source>
</evidence>
<dbReference type="Pfam" id="PF01061">
    <property type="entry name" value="ABC2_membrane"/>
    <property type="match status" value="2"/>
</dbReference>
<evidence type="ECO:0000256" key="4">
    <source>
        <dbReference type="ARBA" id="ARBA00022692"/>
    </source>
</evidence>
<feature type="domain" description="ABC transporter" evidence="11">
    <location>
        <begin position="832"/>
        <end position="1074"/>
    </location>
</feature>
<dbReference type="STRING" id="1173061.A0A0J9XII1"/>
<feature type="transmembrane region" description="Helical" evidence="10">
    <location>
        <begin position="623"/>
        <end position="641"/>
    </location>
</feature>
<dbReference type="PANTHER" id="PTHR19241">
    <property type="entry name" value="ATP-BINDING CASSETTE TRANSPORTER"/>
    <property type="match status" value="1"/>
</dbReference>
<feature type="transmembrane region" description="Helical" evidence="10">
    <location>
        <begin position="1254"/>
        <end position="1272"/>
    </location>
</feature>
<evidence type="ECO:0000256" key="2">
    <source>
        <dbReference type="ARBA" id="ARBA00006012"/>
    </source>
</evidence>
<sequence length="1483" mass="167288">MEKSQQDESSSSQSTVDDLVINQFSQSNSGYDLEDEKGSAQMLRRIQSVKSQDATMDQINILTKTLSTKSFSNNDLDLSPEQFNLTRVLRAISQRFNDQGFPEAYIGITFKGLTSTGVDAGAKYWPTVSDFYYNLFEIPKLLSQKTPQRDLIHDIHGIVKPGELLLVLGRPGAGCTTLLKTIAGETDQFTGVSGDLRYDGASPEQMNDYFRKEVIYNPECKYQIMFPLFIHVVALQLDVHFPHLTVQQTLDFAISLRTPETRFDNQTRQEYKNFALQMLTTVFGLRHTLSTKVGDDYVRGVSGGERKRVSIAEALAAQASVYCWDNATRGLDASTALEYAHAIRASANFLRNVGVVAIYQASEKIYELFDKVTVLYAGRQIYFGTTKSAKAYFENMGFQCPSRQATAEFLTAITDPKGRFPKPGYEDKVPRTSEEFEAYWHNSPEFRSLVNEIDDYNAVQSSEGTVERFVELSNFHKMKGQREKSRFTVSYMTQLKHVTLRGYQRLMGDKAYTITQVFGTTAQALIIGSLYYDINNNTSGAFSRAGVLFFTLMFNSISAMAEIPNYFTNRAIVMKQKGYSLYHPSTEALQYIMSNFPFKMFTYIVYGVIVYFLSQLQQEAGKFFFFLLILVFVAFSIAIFFQMITSWTQNPESALALAGVSLILIFIYSGYIVTVRNMRPWFKWLKYLNPLQYGYESMITNEFHGVEMTCDLLVPSGPGYENITVANQVCAFTGSVPGSPTVSGDAYIGITYDYFWNHAWRNLGIVIAFLVGFTILSAIGVEILRPVTGGGDILLFKRGHNLLSQKEEEETQINDETARQVTRLQEGEPDVFSWQNINYTVPVDNGKRQLLKNVQGYVKPGTMTALMGESGAGKTTLLNVLSQRISVGVITGDLLVNGSPTDASFKRSTGYVQQQDLHLAESTVRESLRFSARLRQPTSVSDSEKLEWVEKVIDLLGMRSYAEAFVGKVGQGLNVEQRKKLSIGVELAAKPSLLLFLDEPTSGLDSQSAWGVVQLMKNLAAAGQSILCTIHQPSATLFEEFDRLLLLKKGGETVYFGDIGKNPSTITNYFESHGSRKCEPSENPAEYILECIGAGATATVEENWGEIWAKSTEYQETTREITLLQEELRSRPKREATPQMTSTFAANHWTQFKYVLIRTYLQFWRSPSYIFSIFSMLVVGGLIVGFTFWNLKHTLSDLQGALFGIFLVIIVTQPMLNNIVVFAEQSRNLYEVREAASNTFHWAHLLLSQFLAELPYNIFFSTLLFCCFYFTIKYDTSASVAGYFYLVYCMIFQFFHVSFSLAVLYFSPNAPAASVIGALLFSFMIAFCGVTQPVTNMPQFWTFMYKVSPHTYFVQSLLGAVMLDRKVECDVGEFSYFQPPSALTCQEFAGPFVQRVGGYLQNPNATNDCAYCRYSIGSEYLATINIYESQKWRNVGFFFAYILFNIVAMLGLYYLVRVKVWKAPKFNLFGKKNKTEEKVPESA</sequence>
<dbReference type="InterPro" id="IPR034003">
    <property type="entry name" value="ABCG_PDR_2"/>
</dbReference>
<dbReference type="CDD" id="cd03232">
    <property type="entry name" value="ABCG_PDR_domain2"/>
    <property type="match status" value="1"/>
</dbReference>
<dbReference type="EMBL" id="CCBN010000019">
    <property type="protein sequence ID" value="CDO57234.1"/>
    <property type="molecule type" value="Genomic_DNA"/>
</dbReference>
<evidence type="ECO:0000256" key="7">
    <source>
        <dbReference type="ARBA" id="ARBA00022840"/>
    </source>
</evidence>
<comment type="similarity">
    <text evidence="2">Belongs to the ABC transporter superfamily. ABCG family. PDR (TC 3.A.1.205) subfamily.</text>
</comment>
<dbReference type="Pfam" id="PF00005">
    <property type="entry name" value="ABC_tran"/>
    <property type="match status" value="2"/>
</dbReference>
<dbReference type="GO" id="GO:0016020">
    <property type="term" value="C:membrane"/>
    <property type="evidence" value="ECO:0007669"/>
    <property type="project" value="UniProtKB-SubCell"/>
</dbReference>
<dbReference type="OrthoDB" id="245989at2759"/>
<keyword evidence="8 10" id="KW-1133">Transmembrane helix</keyword>
<evidence type="ECO:0000256" key="9">
    <source>
        <dbReference type="ARBA" id="ARBA00023136"/>
    </source>
</evidence>
<keyword evidence="7 12" id="KW-0067">ATP-binding</keyword>
<feature type="transmembrane region" description="Helical" evidence="10">
    <location>
        <begin position="1168"/>
        <end position="1189"/>
    </location>
</feature>
<dbReference type="InterPro" id="IPR003593">
    <property type="entry name" value="AAA+_ATPase"/>
</dbReference>
<feature type="transmembrane region" description="Helical" evidence="10">
    <location>
        <begin position="511"/>
        <end position="532"/>
    </location>
</feature>
<evidence type="ECO:0000313" key="12">
    <source>
        <dbReference type="EMBL" id="CDO57234.1"/>
    </source>
</evidence>
<feature type="transmembrane region" description="Helical" evidence="10">
    <location>
        <begin position="1201"/>
        <end position="1223"/>
    </location>
</feature>
<dbReference type="GO" id="GO:0005524">
    <property type="term" value="F:ATP binding"/>
    <property type="evidence" value="ECO:0007669"/>
    <property type="project" value="UniProtKB-KW"/>
</dbReference>
<evidence type="ECO:0000256" key="1">
    <source>
        <dbReference type="ARBA" id="ARBA00004141"/>
    </source>
</evidence>
<feature type="domain" description="ABC transporter" evidence="11">
    <location>
        <begin position="133"/>
        <end position="402"/>
    </location>
</feature>
<keyword evidence="6" id="KW-0547">Nucleotide-binding</keyword>
<dbReference type="InterPro" id="IPR010929">
    <property type="entry name" value="PDR_CDR_ABC"/>
</dbReference>
<evidence type="ECO:0000256" key="3">
    <source>
        <dbReference type="ARBA" id="ARBA00022448"/>
    </source>
</evidence>
<dbReference type="PROSITE" id="PS00211">
    <property type="entry name" value="ABC_TRANSPORTER_1"/>
    <property type="match status" value="1"/>
</dbReference>
<reference evidence="12" key="1">
    <citation type="submission" date="2014-03" db="EMBL/GenBank/DDBJ databases">
        <authorList>
            <person name="Casaregola S."/>
        </authorList>
    </citation>
    <scope>NUCLEOTIDE SEQUENCE [LARGE SCALE GENOMIC DNA]</scope>
    <source>
        <strain evidence="12">CLIB 918</strain>
    </source>
</reference>